<reference evidence="3 4" key="1">
    <citation type="journal article" date="2015" name="Genome Announc.">
        <title>Expanding the biotechnology potential of lactobacilli through comparative genomics of 213 strains and associated genera.</title>
        <authorList>
            <person name="Sun Z."/>
            <person name="Harris H.M."/>
            <person name="McCann A."/>
            <person name="Guo C."/>
            <person name="Argimon S."/>
            <person name="Zhang W."/>
            <person name="Yang X."/>
            <person name="Jeffery I.B."/>
            <person name="Cooney J.C."/>
            <person name="Kagawa T.F."/>
            <person name="Liu W."/>
            <person name="Song Y."/>
            <person name="Salvetti E."/>
            <person name="Wrobel A."/>
            <person name="Rasinkangas P."/>
            <person name="Parkhill J."/>
            <person name="Rea M.C."/>
            <person name="O'Sullivan O."/>
            <person name="Ritari J."/>
            <person name="Douillard F.P."/>
            <person name="Paul Ross R."/>
            <person name="Yang R."/>
            <person name="Briner A.E."/>
            <person name="Felis G.E."/>
            <person name="de Vos W.M."/>
            <person name="Barrangou R."/>
            <person name="Klaenhammer T.R."/>
            <person name="Caufield P.W."/>
            <person name="Cui Y."/>
            <person name="Zhang H."/>
            <person name="O'Toole P.W."/>
        </authorList>
    </citation>
    <scope>NUCLEOTIDE SEQUENCE [LARGE SCALE GENOMIC DNA]</scope>
    <source>
        <strain evidence="3 4">DSM 13343</strain>
    </source>
</reference>
<evidence type="ECO:0000256" key="1">
    <source>
        <dbReference type="PIRSR" id="PIRSR012565-1"/>
    </source>
</evidence>
<evidence type="ECO:0000313" key="4">
    <source>
        <dbReference type="Proteomes" id="UP000051790"/>
    </source>
</evidence>
<organism evidence="3 4">
    <name type="scientific">Lacticaseibacillus manihotivorans DSM 13343 = JCM 12514</name>
    <dbReference type="NCBI Taxonomy" id="1423769"/>
    <lineage>
        <taxon>Bacteria</taxon>
        <taxon>Bacillati</taxon>
        <taxon>Bacillota</taxon>
        <taxon>Bacilli</taxon>
        <taxon>Lactobacillales</taxon>
        <taxon>Lactobacillaceae</taxon>
        <taxon>Lacticaseibacillus</taxon>
    </lineage>
</organism>
<dbReference type="Gene3D" id="3.50.4.20">
    <property type="match status" value="1"/>
</dbReference>
<protein>
    <recommendedName>
        <fullName evidence="5">Transcriptional regulator</fullName>
    </recommendedName>
</protein>
<dbReference type="InterPro" id="IPR038141">
    <property type="entry name" value="YutD-like_sf"/>
</dbReference>
<dbReference type="PATRIC" id="fig|1423769.4.peg.96"/>
<evidence type="ECO:0000313" key="3">
    <source>
        <dbReference type="EMBL" id="KRL49412.1"/>
    </source>
</evidence>
<name>A0A0R1R3N5_9LACO</name>
<evidence type="ECO:0000256" key="2">
    <source>
        <dbReference type="SAM" id="MobiDB-lite"/>
    </source>
</evidence>
<dbReference type="AlphaFoldDB" id="A0A0R1R3N5"/>
<sequence length="191" mass="22160">MKGGCQMPKKTPDEQTPPRVELPLVAVAQVADDMITIDSRRYKIVLLHKQPFDVSAFAVRYTDVLDKYDFVVGDWGYDQLRLKGFYANDSRHATKGQTIATLMDYINEYCNFGCAYFVLQRLDAPAPKPKHKGRNERGRSRRRNNNNKKPYQERRQAVADPAKKQHHAETVAPSQPRKRHFTIRQRESNEK</sequence>
<dbReference type="Proteomes" id="UP000051790">
    <property type="component" value="Unassembled WGS sequence"/>
</dbReference>
<feature type="compositionally biased region" description="Basic and acidic residues" evidence="2">
    <location>
        <begin position="150"/>
        <end position="169"/>
    </location>
</feature>
<dbReference type="Pfam" id="PF06265">
    <property type="entry name" value="YutD-like"/>
    <property type="match status" value="1"/>
</dbReference>
<accession>A0A0R1R3N5</accession>
<dbReference type="EMBL" id="AZEU01000079">
    <property type="protein sequence ID" value="KRL49412.1"/>
    <property type="molecule type" value="Genomic_DNA"/>
</dbReference>
<feature type="region of interest" description="Disordered" evidence="2">
    <location>
        <begin position="125"/>
        <end position="191"/>
    </location>
</feature>
<feature type="disulfide bond" evidence="1">
    <location>
        <begin position="110"/>
        <end position="114"/>
    </location>
</feature>
<comment type="caution">
    <text evidence="3">The sequence shown here is derived from an EMBL/GenBank/DDBJ whole genome shotgun (WGS) entry which is preliminary data.</text>
</comment>
<dbReference type="PIRSF" id="PIRSF012565">
    <property type="entry name" value="DUF1027"/>
    <property type="match status" value="1"/>
</dbReference>
<keyword evidence="4" id="KW-1185">Reference proteome</keyword>
<feature type="compositionally biased region" description="Basic residues" evidence="2">
    <location>
        <begin position="128"/>
        <end position="146"/>
    </location>
</feature>
<proteinExistence type="predicted"/>
<evidence type="ECO:0008006" key="5">
    <source>
        <dbReference type="Google" id="ProtNLM"/>
    </source>
</evidence>
<dbReference type="InterPro" id="IPR009370">
    <property type="entry name" value="YutD-like"/>
</dbReference>
<keyword evidence="1" id="KW-1015">Disulfide bond</keyword>
<gene>
    <name evidence="3" type="ORF">FD01_GL000083</name>
</gene>